<feature type="compositionally biased region" description="Basic and acidic residues" evidence="3">
    <location>
        <begin position="769"/>
        <end position="778"/>
    </location>
</feature>
<organism evidence="5 6">
    <name type="scientific">Pauljensenia hongkongensis</name>
    <dbReference type="NCBI Taxonomy" id="178339"/>
    <lineage>
        <taxon>Bacteria</taxon>
        <taxon>Bacillati</taxon>
        <taxon>Actinomycetota</taxon>
        <taxon>Actinomycetes</taxon>
        <taxon>Actinomycetales</taxon>
        <taxon>Actinomycetaceae</taxon>
        <taxon>Pauljensenia</taxon>
    </lineage>
</organism>
<dbReference type="InterPro" id="IPR054767">
    <property type="entry name" value="Cas10-Cmr2_palm2"/>
</dbReference>
<dbReference type="InterPro" id="IPR043128">
    <property type="entry name" value="Rev_trsase/Diguanyl_cyclase"/>
</dbReference>
<dbReference type="KEGG" id="phon:BH719_01485"/>
<dbReference type="GO" id="GO:0051607">
    <property type="term" value="P:defense response to virus"/>
    <property type="evidence" value="ECO:0007669"/>
    <property type="project" value="UniProtKB-KW"/>
</dbReference>
<evidence type="ECO:0000256" key="2">
    <source>
        <dbReference type="ARBA" id="ARBA00023118"/>
    </source>
</evidence>
<dbReference type="EMBL" id="CP017298">
    <property type="protein sequence ID" value="AOS46716.1"/>
    <property type="molecule type" value="Genomic_DNA"/>
</dbReference>
<evidence type="ECO:0000313" key="5">
    <source>
        <dbReference type="EMBL" id="AOS46716.1"/>
    </source>
</evidence>
<proteinExistence type="predicted"/>
<protein>
    <recommendedName>
        <fullName evidence="4">Cas10/Cmr2 second palm domain-containing protein</fullName>
    </recommendedName>
</protein>
<dbReference type="OrthoDB" id="442064at2"/>
<dbReference type="RefSeq" id="WP_050790602.1">
    <property type="nucleotide sequence ID" value="NZ_CP017298.1"/>
</dbReference>
<keyword evidence="2" id="KW-0051">Antiviral defense</keyword>
<dbReference type="STRING" id="178339.BH719_01485"/>
<evidence type="ECO:0000313" key="6">
    <source>
        <dbReference type="Proteomes" id="UP000095214"/>
    </source>
</evidence>
<dbReference type="AlphaFoldDB" id="A0A1D8B0Q3"/>
<feature type="region of interest" description="Disordered" evidence="3">
    <location>
        <begin position="757"/>
        <end position="789"/>
    </location>
</feature>
<evidence type="ECO:0000256" key="3">
    <source>
        <dbReference type="SAM" id="MobiDB-lite"/>
    </source>
</evidence>
<keyword evidence="6" id="KW-1185">Reference proteome</keyword>
<name>A0A1D8B0Q3_9ACTO</name>
<feature type="domain" description="Cas10/Cmr2 second palm" evidence="4">
    <location>
        <begin position="313"/>
        <end position="510"/>
    </location>
</feature>
<dbReference type="Gene3D" id="3.30.70.270">
    <property type="match status" value="1"/>
</dbReference>
<keyword evidence="1" id="KW-0547">Nucleotide-binding</keyword>
<evidence type="ECO:0000256" key="1">
    <source>
        <dbReference type="ARBA" id="ARBA00022741"/>
    </source>
</evidence>
<gene>
    <name evidence="5" type="ORF">BH719_01485</name>
</gene>
<reference evidence="5 6" key="1">
    <citation type="submission" date="2016-09" db="EMBL/GenBank/DDBJ databases">
        <title>Complete genome sequence of Actinomyces hongkongensis HKU8.</title>
        <authorList>
            <person name="Gao Y.-X."/>
            <person name="Zhou Y.-Y."/>
            <person name="Xie Y."/>
            <person name="Wang M."/>
            <person name="Wang S.-J."/>
            <person name="Shen S.-G."/>
        </authorList>
    </citation>
    <scope>NUCLEOTIDE SEQUENCE [LARGE SCALE GENOMIC DNA]</scope>
    <source>
        <strain evidence="5 6">HKU8</strain>
    </source>
</reference>
<sequence>MLQTNSNQAYIYSSPRLREQIGASFQITLLSQWVEEEAKKLLKVPEKRSLPGSFWVSNSSGKVIVRLTGDDGDPKALGSLPGSFWVSKSSGKVIVRLTGDDGEPNALARSLIGAVTRRAFEKAPGLDVTGVFIPSEDEVGTHNGMTDDEAVTQDSLDALDREFNAYSLNRPPAAARFPQLPFLERAKDSALPAVVPLSDQDSNAIIEYAKRLEITPPDPKTDSKTKAGIWAQTDRDQKTDEEGITLYSLPSRVKRAWARSARCSQIQQVARYWKSGETALPADPDDLERLFQDGESDDFGSRNTKSSAPLSTIGVIHIDGNGVGTVTRNLHSAFRAVMESGGEAPERDKKQDQRTAQLRHQLESYRKPNPVTSSEAHSFQWFIMEINYRLAAVVNLAIAKSWKKVAELANDSTVPVVPILVGGDDITVYAAGDYAIPFAEAYVRHYEELTDADPYLRQLAAVVNEKGPNTGPGPLTASAGVAIVGRNFPFHIAYDLAEKLVSRGKKLGKKKGEVQCSTLDFHILRDTTVLDPDDTLTEYRDRTQRPFLIGHYSEERITGTAHAEPGAADGIAGPSANGGQWKQILRAVAAFNGQDPDQPGVSLTDPFPRTRANRIIKLLAEEYSQPEDRRTPKDCTGYTLKKGGKTAPKSLVDECAPSADGCADKIEPCPHPLCRALREWTNAVENTRSADALQQELRNLPKHDRLTNDSSAQSGGNAAQSIPNLQYLKWLLDLLDLAENLPAGYVQSYSALHETGLGEDAASASDEPEAPRPNDDPRSTPSPDEGASK</sequence>
<accession>A0A1D8B0Q3</accession>
<evidence type="ECO:0000259" key="4">
    <source>
        <dbReference type="Pfam" id="PF22335"/>
    </source>
</evidence>
<dbReference type="GO" id="GO:0000166">
    <property type="term" value="F:nucleotide binding"/>
    <property type="evidence" value="ECO:0007669"/>
    <property type="project" value="UniProtKB-KW"/>
</dbReference>
<dbReference type="Proteomes" id="UP000095214">
    <property type="component" value="Chromosome"/>
</dbReference>
<dbReference type="Pfam" id="PF22335">
    <property type="entry name" value="Cas10-Cmr2_palm2"/>
    <property type="match status" value="1"/>
</dbReference>